<evidence type="ECO:0000256" key="1">
    <source>
        <dbReference type="ARBA" id="ARBA00004117"/>
    </source>
</evidence>
<dbReference type="PANTHER" id="PTHR34653">
    <property type="match status" value="1"/>
</dbReference>
<evidence type="ECO:0000256" key="5">
    <source>
        <dbReference type="HAMAP-Rule" id="MF_00724"/>
    </source>
</evidence>
<name>A0A0A2SRH0_9GAMM</name>
<comment type="similarity">
    <text evidence="2 5">Belongs to the FliE family.</text>
</comment>
<dbReference type="Proteomes" id="UP000054422">
    <property type="component" value="Unassembled WGS sequence"/>
</dbReference>
<proteinExistence type="inferred from homology"/>
<dbReference type="GO" id="GO:0009425">
    <property type="term" value="C:bacterial-type flagellum basal body"/>
    <property type="evidence" value="ECO:0007669"/>
    <property type="project" value="UniProtKB-SubCell"/>
</dbReference>
<organism evidence="6 7">
    <name type="scientific">Legionella norrlandica</name>
    <dbReference type="NCBI Taxonomy" id="1498499"/>
    <lineage>
        <taxon>Bacteria</taxon>
        <taxon>Pseudomonadati</taxon>
        <taxon>Pseudomonadota</taxon>
        <taxon>Gammaproteobacteria</taxon>
        <taxon>Legionellales</taxon>
        <taxon>Legionellaceae</taxon>
        <taxon>Legionella</taxon>
    </lineage>
</organism>
<evidence type="ECO:0000313" key="7">
    <source>
        <dbReference type="Proteomes" id="UP000054422"/>
    </source>
</evidence>
<comment type="subcellular location">
    <subcellularLocation>
        <location evidence="1 5">Bacterial flagellum basal body</location>
    </subcellularLocation>
</comment>
<dbReference type="GO" id="GO:0005198">
    <property type="term" value="F:structural molecule activity"/>
    <property type="evidence" value="ECO:0007669"/>
    <property type="project" value="InterPro"/>
</dbReference>
<evidence type="ECO:0000313" key="6">
    <source>
        <dbReference type="EMBL" id="KGP63725.1"/>
    </source>
</evidence>
<protein>
    <recommendedName>
        <fullName evidence="3 5">Flagellar hook-basal body complex protein FliE</fullName>
    </recommendedName>
</protein>
<sequence>MTVPAISKAQIMDTLTKIRSISEKPQLDNLNIKKTQSGFGEIMGAAKSALSTINQTQNAAESLKESYLKGDIKVSLPQVLISAIHSKVAFEGLLVVRNKLIDAYKEIMSMPI</sequence>
<dbReference type="STRING" id="1498499.EP47_05015"/>
<comment type="caution">
    <text evidence="6">The sequence shown here is derived from an EMBL/GenBank/DDBJ whole genome shotgun (WGS) entry which is preliminary data.</text>
</comment>
<reference evidence="6 7" key="1">
    <citation type="submission" date="2014-05" db="EMBL/GenBank/DDBJ databases">
        <authorList>
            <person name="Rizzardi K."/>
            <person name="Winiecka-Krusnell J."/>
            <person name="Ramliden M."/>
            <person name="Alm E."/>
            <person name="Andersson S."/>
            <person name="Byfors S."/>
        </authorList>
    </citation>
    <scope>NUCLEOTIDE SEQUENCE [LARGE SCALE GENOMIC DNA]</scope>
    <source>
        <strain evidence="6 7">LEGN</strain>
    </source>
</reference>
<dbReference type="GO" id="GO:0003774">
    <property type="term" value="F:cytoskeletal motor activity"/>
    <property type="evidence" value="ECO:0007669"/>
    <property type="project" value="InterPro"/>
</dbReference>
<dbReference type="PANTHER" id="PTHR34653:SF1">
    <property type="entry name" value="FLAGELLAR HOOK-BASAL BODY COMPLEX PROTEIN FLIE"/>
    <property type="match status" value="1"/>
</dbReference>
<accession>A0A0A2SRH0</accession>
<dbReference type="Pfam" id="PF02049">
    <property type="entry name" value="FliE"/>
    <property type="match status" value="1"/>
</dbReference>
<evidence type="ECO:0000256" key="4">
    <source>
        <dbReference type="ARBA" id="ARBA00023143"/>
    </source>
</evidence>
<evidence type="ECO:0000256" key="2">
    <source>
        <dbReference type="ARBA" id="ARBA00009272"/>
    </source>
</evidence>
<gene>
    <name evidence="5" type="primary">fliE</name>
    <name evidence="6" type="ORF">EP47_05015</name>
</gene>
<keyword evidence="7" id="KW-1185">Reference proteome</keyword>
<dbReference type="OrthoDB" id="8909229at2"/>
<dbReference type="InterPro" id="IPR001624">
    <property type="entry name" value="FliE"/>
</dbReference>
<dbReference type="AlphaFoldDB" id="A0A0A2SRH0"/>
<dbReference type="GO" id="GO:0071973">
    <property type="term" value="P:bacterial-type flagellum-dependent cell motility"/>
    <property type="evidence" value="ECO:0007669"/>
    <property type="project" value="InterPro"/>
</dbReference>
<keyword evidence="4 5" id="KW-0975">Bacterial flagellum</keyword>
<dbReference type="PRINTS" id="PR01006">
    <property type="entry name" value="FLGHOOKFLIE"/>
</dbReference>
<dbReference type="RefSeq" id="WP_035888108.1">
    <property type="nucleotide sequence ID" value="NZ_JNCF01000011.1"/>
</dbReference>
<dbReference type="EMBL" id="JNCF01000011">
    <property type="protein sequence ID" value="KGP63725.1"/>
    <property type="molecule type" value="Genomic_DNA"/>
</dbReference>
<evidence type="ECO:0000256" key="3">
    <source>
        <dbReference type="ARBA" id="ARBA00018024"/>
    </source>
</evidence>
<dbReference type="HAMAP" id="MF_00724">
    <property type="entry name" value="FliE"/>
    <property type="match status" value="1"/>
</dbReference>